<name>A0ABN1MKW9_9FLAO</name>
<comment type="caution">
    <text evidence="1">The sequence shown here is derived from an EMBL/GenBank/DDBJ whole genome shotgun (WGS) entry which is preliminary data.</text>
</comment>
<keyword evidence="2" id="KW-1185">Reference proteome</keyword>
<organism evidence="1 2">
    <name type="scientific">Wandonia haliotis</name>
    <dbReference type="NCBI Taxonomy" id="574963"/>
    <lineage>
        <taxon>Bacteria</taxon>
        <taxon>Pseudomonadati</taxon>
        <taxon>Bacteroidota</taxon>
        <taxon>Flavobacteriia</taxon>
        <taxon>Flavobacteriales</taxon>
        <taxon>Crocinitomicaceae</taxon>
        <taxon>Wandonia</taxon>
    </lineage>
</organism>
<dbReference type="EMBL" id="BAAAFH010000001">
    <property type="protein sequence ID" value="GAA0873616.1"/>
    <property type="molecule type" value="Genomic_DNA"/>
</dbReference>
<evidence type="ECO:0000313" key="1">
    <source>
        <dbReference type="EMBL" id="GAA0873616.1"/>
    </source>
</evidence>
<dbReference type="RefSeq" id="WP_343783823.1">
    <property type="nucleotide sequence ID" value="NZ_BAAAFH010000001.1"/>
</dbReference>
<sequence length="161" mass="18730">MQYITIRNREIYKLQIIASSVVALFIFFLSVYSLWGLFGFLLVILLLTRTTGVELDVKNKKFRKYTSFLNTRKGDWKPIKEGMHLVIMIKRGVKTTTGTLATSSLKTKGGFSELYLMNATQTYRFYINSSENHEMIENQAKELSKRLGVTIEKYNPRGRRR</sequence>
<protein>
    <recommendedName>
        <fullName evidence="3">Photosystem I assembly protein Ycf4</fullName>
    </recommendedName>
</protein>
<reference evidence="1 2" key="1">
    <citation type="journal article" date="2019" name="Int. J. Syst. Evol. Microbiol.">
        <title>The Global Catalogue of Microorganisms (GCM) 10K type strain sequencing project: providing services to taxonomists for standard genome sequencing and annotation.</title>
        <authorList>
            <consortium name="The Broad Institute Genomics Platform"/>
            <consortium name="The Broad Institute Genome Sequencing Center for Infectious Disease"/>
            <person name="Wu L."/>
            <person name="Ma J."/>
        </authorList>
    </citation>
    <scope>NUCLEOTIDE SEQUENCE [LARGE SCALE GENOMIC DNA]</scope>
    <source>
        <strain evidence="1 2">JCM 16083</strain>
    </source>
</reference>
<dbReference type="Proteomes" id="UP001501126">
    <property type="component" value="Unassembled WGS sequence"/>
</dbReference>
<evidence type="ECO:0008006" key="3">
    <source>
        <dbReference type="Google" id="ProtNLM"/>
    </source>
</evidence>
<gene>
    <name evidence="1" type="ORF">GCM10009118_00240</name>
</gene>
<evidence type="ECO:0000313" key="2">
    <source>
        <dbReference type="Proteomes" id="UP001501126"/>
    </source>
</evidence>
<accession>A0ABN1MKW9</accession>
<proteinExistence type="predicted"/>